<feature type="compositionally biased region" description="Low complexity" evidence="5">
    <location>
        <begin position="964"/>
        <end position="980"/>
    </location>
</feature>
<evidence type="ECO:0000256" key="1">
    <source>
        <dbReference type="ARBA" id="ARBA00022737"/>
    </source>
</evidence>
<keyword evidence="7" id="KW-1185">Reference proteome</keyword>
<feature type="coiled-coil region" evidence="4">
    <location>
        <begin position="833"/>
        <end position="887"/>
    </location>
</feature>
<dbReference type="FunFam" id="1.25.40.10:FF:000289">
    <property type="entry name" value="RNA polymerase-associated protein CTR9 homolog"/>
    <property type="match status" value="1"/>
</dbReference>
<keyword evidence="1" id="KW-0677">Repeat</keyword>
<feature type="compositionally biased region" description="Basic residues" evidence="5">
    <location>
        <begin position="930"/>
        <end position="942"/>
    </location>
</feature>
<proteinExistence type="predicted"/>
<feature type="repeat" description="TPR" evidence="3">
    <location>
        <begin position="197"/>
        <end position="230"/>
    </location>
</feature>
<dbReference type="GO" id="GO:0000993">
    <property type="term" value="F:RNA polymerase II complex binding"/>
    <property type="evidence" value="ECO:0007669"/>
    <property type="project" value="TreeGrafter"/>
</dbReference>
<evidence type="ECO:0000256" key="4">
    <source>
        <dbReference type="SAM" id="Coils"/>
    </source>
</evidence>
<dbReference type="Pfam" id="PF07719">
    <property type="entry name" value="TPR_2"/>
    <property type="match status" value="1"/>
</dbReference>
<dbReference type="PROSITE" id="PS50005">
    <property type="entry name" value="TPR"/>
    <property type="match status" value="4"/>
</dbReference>
<dbReference type="InterPro" id="IPR031101">
    <property type="entry name" value="Ctr9"/>
</dbReference>
<feature type="repeat" description="TPR" evidence="3">
    <location>
        <begin position="340"/>
        <end position="373"/>
    </location>
</feature>
<dbReference type="GO" id="GO:0006355">
    <property type="term" value="P:regulation of DNA-templated transcription"/>
    <property type="evidence" value="ECO:0007669"/>
    <property type="project" value="InterPro"/>
</dbReference>
<dbReference type="Pfam" id="PF13181">
    <property type="entry name" value="TPR_8"/>
    <property type="match status" value="1"/>
</dbReference>
<dbReference type="SMART" id="SM00028">
    <property type="entry name" value="TPR"/>
    <property type="match status" value="12"/>
</dbReference>
<evidence type="ECO:0000313" key="6">
    <source>
        <dbReference type="EMBL" id="CAD5123304.1"/>
    </source>
</evidence>
<evidence type="ECO:0000256" key="3">
    <source>
        <dbReference type="PROSITE-ProRule" id="PRU00339"/>
    </source>
</evidence>
<dbReference type="Pfam" id="PF13432">
    <property type="entry name" value="TPR_16"/>
    <property type="match status" value="2"/>
</dbReference>
<dbReference type="GO" id="GO:0006368">
    <property type="term" value="P:transcription elongation by RNA polymerase II"/>
    <property type="evidence" value="ECO:0007669"/>
    <property type="project" value="TreeGrafter"/>
</dbReference>
<dbReference type="Gene3D" id="1.25.40.10">
    <property type="entry name" value="Tetratricopeptide repeat domain"/>
    <property type="match status" value="6"/>
</dbReference>
<dbReference type="EMBL" id="CAJFCJ010000019">
    <property type="protein sequence ID" value="CAD5123304.1"/>
    <property type="molecule type" value="Genomic_DNA"/>
</dbReference>
<dbReference type="InterPro" id="IPR011990">
    <property type="entry name" value="TPR-like_helical_dom_sf"/>
</dbReference>
<dbReference type="Pfam" id="PF14559">
    <property type="entry name" value="TPR_19"/>
    <property type="match status" value="1"/>
</dbReference>
<dbReference type="Pfam" id="PF13414">
    <property type="entry name" value="TPR_11"/>
    <property type="match status" value="1"/>
</dbReference>
<organism evidence="6 7">
    <name type="scientific">Dimorphilus gyrociliatus</name>
    <dbReference type="NCBI Taxonomy" id="2664684"/>
    <lineage>
        <taxon>Eukaryota</taxon>
        <taxon>Metazoa</taxon>
        <taxon>Spiralia</taxon>
        <taxon>Lophotrochozoa</taxon>
        <taxon>Annelida</taxon>
        <taxon>Polychaeta</taxon>
        <taxon>Polychaeta incertae sedis</taxon>
        <taxon>Dinophilidae</taxon>
        <taxon>Dimorphilus</taxon>
    </lineage>
</organism>
<dbReference type="GO" id="GO:0016593">
    <property type="term" value="C:Cdc73/Paf1 complex"/>
    <property type="evidence" value="ECO:0007669"/>
    <property type="project" value="TreeGrafter"/>
</dbReference>
<feature type="compositionally biased region" description="Basic and acidic residues" evidence="5">
    <location>
        <begin position="1024"/>
        <end position="1033"/>
    </location>
</feature>
<keyword evidence="2 3" id="KW-0802">TPR repeat</keyword>
<dbReference type="Proteomes" id="UP000549394">
    <property type="component" value="Unassembled WGS sequence"/>
</dbReference>
<dbReference type="OrthoDB" id="343875at2759"/>
<dbReference type="InterPro" id="IPR013105">
    <property type="entry name" value="TPR_2"/>
</dbReference>
<dbReference type="PANTHER" id="PTHR14027">
    <property type="entry name" value="RNA POLYMERASE-ASSOCIATED PROTEIN CTR9"/>
    <property type="match status" value="1"/>
</dbReference>
<feature type="compositionally biased region" description="Basic and acidic residues" evidence="5">
    <location>
        <begin position="989"/>
        <end position="1008"/>
    </location>
</feature>
<feature type="region of interest" description="Disordered" evidence="5">
    <location>
        <begin position="892"/>
        <end position="1057"/>
    </location>
</feature>
<feature type="repeat" description="TPR" evidence="3">
    <location>
        <begin position="305"/>
        <end position="338"/>
    </location>
</feature>
<evidence type="ECO:0000313" key="7">
    <source>
        <dbReference type="Proteomes" id="UP000549394"/>
    </source>
</evidence>
<evidence type="ECO:0000256" key="5">
    <source>
        <dbReference type="SAM" id="MobiDB-lite"/>
    </source>
</evidence>
<protein>
    <submittedName>
        <fullName evidence="6">DgyrCDS11661</fullName>
    </submittedName>
</protein>
<gene>
    <name evidence="6" type="ORF">DGYR_LOCUS10991</name>
</gene>
<sequence length="1057" mass="122514">MSGTIEIPLKDSDEVIELDVENLPDGEEVLNILRQEQVPLHTWNALGLEYYKQEKIGEFVTVFEAARHEANTNYPEAEKDRMRCLDSLAGHYVQMACKEKNKDKKMEYFGLATHMYTAADKIIMYEQNHLLGRAFYCLMKNEKLDQADAQFSFVLNSDPNCTRALCGKAAIAYGKKEYKVALTFYKRALRSNPNCPAGVRLGIGHCYYKLNKTEKSRMAFERALKLDSKCVGALVGLALMDINLNTGEGIKNGIQLLSRAYSIDQQHPMVLNHLANHFFYKKDYEKTHQLALHAFHNTENEAMRAESCYQMARVFHVQEDHEQAFQYYYQSTQFAPSNYVLPHFGLGQMYIARNNLKEAAEHFEKVLKVVPNNYETIKILGCIYAQQADADDKKRENARSYLKKVTDQFPEDVEAWLQYAQILERYDVTTALQAYNKAIDVYDQIGDDIPPELINNIAALYFRNSDLEQASKFYEKSQSRIEAELRKRPDDSYYGAISVTVTYNLARLHEAFHKTEDAERLYKNILREHPNYIDCYLRLGCMARDRGEIYEASDWFKEALQINQDNPEAWSLIGNLHLGKQEWGPGQKKFERIIQRPSTKDDNYAMISLGNVWLQSLHQPTRDKFKEKRHQERALSIFKSVLRADGRNIWAANGIACILAHKGHLSEARDIFSDVREATADFSDVWLNIAHIYTEQRQYVAAIQMYENCIKKFGQQNNTEMLLFLARAYYKANKLQDCRKVLERARHVKPTDTALLYNISLVQQKLATQTLKDEKATLKLVLHAVDDLDLAHKAFIFLSKHGDRIKFDLNHAAVEARQCMDLLNQAQYHVARARKLDEQERELRRKHEEECEALKLKKQKEKEERERERVEKEKKMLEEREKFKEKTKKLLQFDPIIEEKPEKKKKGGKRENKEDNNSASSEEEGETRKERKKRKKATKRKRDNVNDGLTAKQRKKVRSAQFVEDSSSSSNEESSKPSQSLNNTFNSDNSDRSDNDSDDNRGDSDRQTKFIPSSSSSENEEQEESKQDTEARGSQDSQSEQGEEQNREVSNSDDDDD</sequence>
<name>A0A7I8W416_9ANNE</name>
<dbReference type="AlphaFoldDB" id="A0A7I8W416"/>
<accession>A0A7I8W416</accession>
<evidence type="ECO:0000256" key="2">
    <source>
        <dbReference type="ARBA" id="ARBA00022803"/>
    </source>
</evidence>
<comment type="caution">
    <text evidence="6">The sequence shown here is derived from an EMBL/GenBank/DDBJ whole genome shotgun (WGS) entry which is preliminary data.</text>
</comment>
<keyword evidence="4" id="KW-0175">Coiled coil</keyword>
<dbReference type="FunFam" id="1.25.40.10:FF:000322">
    <property type="entry name" value="RNA polymerase-associated protein CTR9 homolog"/>
    <property type="match status" value="1"/>
</dbReference>
<dbReference type="PANTHER" id="PTHR14027:SF2">
    <property type="entry name" value="RNA POLYMERASE-ASSOCIATED PROTEIN CTR9 HOMOLOG"/>
    <property type="match status" value="1"/>
</dbReference>
<reference evidence="6 7" key="1">
    <citation type="submission" date="2020-08" db="EMBL/GenBank/DDBJ databases">
        <authorList>
            <person name="Hejnol A."/>
        </authorList>
    </citation>
    <scope>NUCLEOTIDE SEQUENCE [LARGE SCALE GENOMIC DNA]</scope>
</reference>
<dbReference type="SUPFAM" id="SSF48452">
    <property type="entry name" value="TPR-like"/>
    <property type="match status" value="3"/>
</dbReference>
<feature type="repeat" description="TPR" evidence="3">
    <location>
        <begin position="533"/>
        <end position="566"/>
    </location>
</feature>
<dbReference type="InterPro" id="IPR019734">
    <property type="entry name" value="TPR_rpt"/>
</dbReference>